<feature type="region of interest" description="Disordered" evidence="4">
    <location>
        <begin position="231"/>
        <end position="346"/>
    </location>
</feature>
<keyword evidence="3" id="KW-0408">Iron</keyword>
<feature type="compositionally biased region" description="Low complexity" evidence="4">
    <location>
        <begin position="268"/>
        <end position="286"/>
    </location>
</feature>
<protein>
    <recommendedName>
        <fullName evidence="5">Gamma-butyrobetaine hydroxylase-like N-terminal domain-containing protein</fullName>
    </recommendedName>
</protein>
<dbReference type="Gene3D" id="3.30.2020.30">
    <property type="match status" value="1"/>
</dbReference>
<organism evidence="6 7">
    <name type="scientific">Prorocentrum cordatum</name>
    <dbReference type="NCBI Taxonomy" id="2364126"/>
    <lineage>
        <taxon>Eukaryota</taxon>
        <taxon>Sar</taxon>
        <taxon>Alveolata</taxon>
        <taxon>Dinophyceae</taxon>
        <taxon>Prorocentrales</taxon>
        <taxon>Prorocentraceae</taxon>
        <taxon>Prorocentrum</taxon>
    </lineage>
</organism>
<feature type="compositionally biased region" description="Basic residues" evidence="4">
    <location>
        <begin position="331"/>
        <end position="346"/>
    </location>
</feature>
<feature type="compositionally biased region" description="Low complexity" evidence="4">
    <location>
        <begin position="241"/>
        <end position="254"/>
    </location>
</feature>
<keyword evidence="1" id="KW-0479">Metal-binding</keyword>
<comment type="caution">
    <text evidence="6">The sequence shown here is derived from an EMBL/GenBank/DDBJ whole genome shotgun (WGS) entry which is preliminary data.</text>
</comment>
<evidence type="ECO:0000256" key="1">
    <source>
        <dbReference type="ARBA" id="ARBA00022723"/>
    </source>
</evidence>
<evidence type="ECO:0000256" key="3">
    <source>
        <dbReference type="ARBA" id="ARBA00023004"/>
    </source>
</evidence>
<evidence type="ECO:0000313" key="7">
    <source>
        <dbReference type="Proteomes" id="UP001189429"/>
    </source>
</evidence>
<dbReference type="Proteomes" id="UP001189429">
    <property type="component" value="Unassembled WGS sequence"/>
</dbReference>
<evidence type="ECO:0000256" key="2">
    <source>
        <dbReference type="ARBA" id="ARBA00023002"/>
    </source>
</evidence>
<name>A0ABN9YD68_9DINO</name>
<feature type="compositionally biased region" description="Basic and acidic residues" evidence="4">
    <location>
        <begin position="311"/>
        <end position="321"/>
    </location>
</feature>
<dbReference type="Gene3D" id="3.60.130.10">
    <property type="entry name" value="Clavaminate synthase-like"/>
    <property type="match status" value="1"/>
</dbReference>
<dbReference type="InterPro" id="IPR042098">
    <property type="entry name" value="TauD-like_sf"/>
</dbReference>
<keyword evidence="7" id="KW-1185">Reference proteome</keyword>
<dbReference type="Pfam" id="PF06155">
    <property type="entry name" value="GBBH-like_N"/>
    <property type="match status" value="1"/>
</dbReference>
<feature type="domain" description="Gamma-butyrobetaine hydroxylase-like N-terminal" evidence="5">
    <location>
        <begin position="51"/>
        <end position="123"/>
    </location>
</feature>
<evidence type="ECO:0000256" key="4">
    <source>
        <dbReference type="SAM" id="MobiDB-lite"/>
    </source>
</evidence>
<gene>
    <name evidence="6" type="ORF">PCOR1329_LOCUS83823</name>
</gene>
<dbReference type="InterPro" id="IPR038492">
    <property type="entry name" value="GBBH-like_N_sf"/>
</dbReference>
<proteinExistence type="predicted"/>
<evidence type="ECO:0000313" key="6">
    <source>
        <dbReference type="EMBL" id="CAK0909390.1"/>
    </source>
</evidence>
<reference evidence="6" key="1">
    <citation type="submission" date="2023-10" db="EMBL/GenBank/DDBJ databases">
        <authorList>
            <person name="Chen Y."/>
            <person name="Shah S."/>
            <person name="Dougan E. K."/>
            <person name="Thang M."/>
            <person name="Chan C."/>
        </authorList>
    </citation>
    <scope>NUCLEOTIDE SEQUENCE [LARGE SCALE GENOMIC DNA]</scope>
</reference>
<evidence type="ECO:0000259" key="5">
    <source>
        <dbReference type="Pfam" id="PF06155"/>
    </source>
</evidence>
<sequence length="397" mass="43542">MLPLLRRCSAAAARPAGLHGPSRAQLGSGAARRVSVQHASGAESVEVFPALLHIQWQDGTRSELNANWLRERCLSSAAVDSQTRQPLANPHDLPECLSMVDAKLHGNSQLDVVFSDGHHSQFFLPRVQSELRSFDRNPIQVNEYDRPSPVLWSGDAYELPVFQHDEVLEDGDEGERLRLIKGLLTSGAALVKGVPRREGEVCRFGQTLSTLRTTNWGSFFNVRTVPDTSAEAGEGRSLTWPTPRARSASTRTTRIAIGPQTSTPPRARALQLPRGRGPLRGLLRAELPGRRVLRRREAPEGEPGQLPPADRGARALREQRRGQRLGPAAHRPAHRAQQRRLSTRRVHHPCAAVLGEERPVRPSAGLGDPRGLLPCQAPVLAAGARQDAHLHDAARAW</sequence>
<keyword evidence="2" id="KW-0560">Oxidoreductase</keyword>
<dbReference type="InterPro" id="IPR010376">
    <property type="entry name" value="GBBH-like_N"/>
</dbReference>
<accession>A0ABN9YD68</accession>
<dbReference type="EMBL" id="CAUYUJ010022185">
    <property type="protein sequence ID" value="CAK0909390.1"/>
    <property type="molecule type" value="Genomic_DNA"/>
</dbReference>